<evidence type="ECO:0000313" key="2">
    <source>
        <dbReference type="Proteomes" id="UP001055072"/>
    </source>
</evidence>
<evidence type="ECO:0000313" key="1">
    <source>
        <dbReference type="EMBL" id="KAI0091969.1"/>
    </source>
</evidence>
<proteinExistence type="predicted"/>
<sequence length="221" mass="24663">MSFTRTNFDSACKAYAQKYPSNHDDNSTHDELLARYPSGWSWKEHKLVPGLGYLARLALYPTHTPKQLSSEDVLGEHLQQAEADPAEASAAPDVLTCRQYVVFSSTFQVPAFYFSMHHKTGAPLTLREIVESPLFRAQTLPNTAMSTFALDTPDSAFAMLSQGDHPTLGTPCWCLHPCHTAEVVEEIIREVGHAESDRNLRWLEAWVMVLSNLVNFGAIGR</sequence>
<name>A0ACB8UCJ4_9APHY</name>
<keyword evidence="2" id="KW-1185">Reference proteome</keyword>
<gene>
    <name evidence="1" type="ORF">BDY19DRAFT_983545</name>
</gene>
<dbReference type="EMBL" id="MU274904">
    <property type="protein sequence ID" value="KAI0091969.1"/>
    <property type="molecule type" value="Genomic_DNA"/>
</dbReference>
<accession>A0ACB8UCJ4</accession>
<comment type="caution">
    <text evidence="1">The sequence shown here is derived from an EMBL/GenBank/DDBJ whole genome shotgun (WGS) entry which is preliminary data.</text>
</comment>
<dbReference type="Proteomes" id="UP001055072">
    <property type="component" value="Unassembled WGS sequence"/>
</dbReference>
<organism evidence="1 2">
    <name type="scientific">Irpex rosettiformis</name>
    <dbReference type="NCBI Taxonomy" id="378272"/>
    <lineage>
        <taxon>Eukaryota</taxon>
        <taxon>Fungi</taxon>
        <taxon>Dikarya</taxon>
        <taxon>Basidiomycota</taxon>
        <taxon>Agaricomycotina</taxon>
        <taxon>Agaricomycetes</taxon>
        <taxon>Polyporales</taxon>
        <taxon>Irpicaceae</taxon>
        <taxon>Irpex</taxon>
    </lineage>
</organism>
<protein>
    <submittedName>
        <fullName evidence="1">Uncharacterized protein</fullName>
    </submittedName>
</protein>
<reference evidence="1" key="1">
    <citation type="journal article" date="2021" name="Environ. Microbiol.">
        <title>Gene family expansions and transcriptome signatures uncover fungal adaptations to wood decay.</title>
        <authorList>
            <person name="Hage H."/>
            <person name="Miyauchi S."/>
            <person name="Viragh M."/>
            <person name="Drula E."/>
            <person name="Min B."/>
            <person name="Chaduli D."/>
            <person name="Navarro D."/>
            <person name="Favel A."/>
            <person name="Norest M."/>
            <person name="Lesage-Meessen L."/>
            <person name="Balint B."/>
            <person name="Merenyi Z."/>
            <person name="de Eugenio L."/>
            <person name="Morin E."/>
            <person name="Martinez A.T."/>
            <person name="Baldrian P."/>
            <person name="Stursova M."/>
            <person name="Martinez M.J."/>
            <person name="Novotny C."/>
            <person name="Magnuson J.K."/>
            <person name="Spatafora J.W."/>
            <person name="Maurice S."/>
            <person name="Pangilinan J."/>
            <person name="Andreopoulos W."/>
            <person name="LaButti K."/>
            <person name="Hundley H."/>
            <person name="Na H."/>
            <person name="Kuo A."/>
            <person name="Barry K."/>
            <person name="Lipzen A."/>
            <person name="Henrissat B."/>
            <person name="Riley R."/>
            <person name="Ahrendt S."/>
            <person name="Nagy L.G."/>
            <person name="Grigoriev I.V."/>
            <person name="Martin F."/>
            <person name="Rosso M.N."/>
        </authorList>
    </citation>
    <scope>NUCLEOTIDE SEQUENCE</scope>
    <source>
        <strain evidence="1">CBS 384.51</strain>
    </source>
</reference>